<keyword evidence="2" id="KW-0067">ATP-binding</keyword>
<dbReference type="InterPro" id="IPR011761">
    <property type="entry name" value="ATP-grasp"/>
</dbReference>
<reference evidence="5" key="1">
    <citation type="submission" date="2015-07" db="EMBL/GenBank/DDBJ databases">
        <authorList>
            <person name="Rodrigo-Torres Lidia"/>
            <person name="Arahal R.David."/>
        </authorList>
    </citation>
    <scope>NUCLEOTIDE SEQUENCE [LARGE SCALE GENOMIC DNA]</scope>
    <source>
        <strain evidence="5">CECT 5112</strain>
    </source>
</reference>
<dbReference type="EMBL" id="CXWD01000022">
    <property type="protein sequence ID" value="CTQ75665.1"/>
    <property type="molecule type" value="Genomic_DNA"/>
</dbReference>
<dbReference type="Gene3D" id="3.30.470.20">
    <property type="entry name" value="ATP-grasp fold, B domain"/>
    <property type="match status" value="1"/>
</dbReference>
<accession>A0A0M7AKI8</accession>
<sequence length="677" mass="70668">MRSLNRLLNPRSIAVVGGGTWCENVLKQCHAFGYTGQLTAVHQKRSEVAGFPAVSSLDQLNEVPDAIFVGVNRHATIEVIREAARLGAGGAVCFASGFREAAAELEDGVGLQEELVAAASDMPILGPNCYGFINALETASLWPDQHGLAKISSGVAIISQSSNIALNLTMQARGLPVAYIMTVGNQAQSGLSHIGEALLDDDRVTAIGLHIEGIDDLPSFEAFARKAWACGKPVVALKTGRSDQAQAATVSHTASIAGSSAGATALFNRLGIAEVRSLPVLLETLKLLHVHGPLDSARIASLSCSGGEASLMADLGLTHDVVFPDLTHTQSDGLREALGPKVALANPLDYHTYIWGDTDAMTATFAAMMAGDLALGLIVLDFPREDRCDGAEWEKVIGSIEAAANLSNKPMGIVSSLVEALPESVAADLIDRDLVPFSGMEEALAAIAAASNMSPPPADNVFISQPLTSPETLSEHEAKQQLGAFGIRVPKSASAASPQEAAEMAEHVGFPVVLKGQGIAHKSEAGAVVLNLNSREDLQLAAEKMSVGTFLVEAMVTGAQAELLIGIVRDPGHGHVLTIAAGGVLTELLQDGVSLTVPAGRSEIEKALGKLKISKVLAGYRGRPACDLPKVLDTIMALQDYVQSGTVEEAEINPLLCGQDFAIAADALIRCGQNHDG</sequence>
<dbReference type="PANTHER" id="PTHR42793:SF4">
    <property type="entry name" value="BLL6376 PROTEIN"/>
    <property type="match status" value="1"/>
</dbReference>
<dbReference type="InterPro" id="IPR036291">
    <property type="entry name" value="NAD(P)-bd_dom_sf"/>
</dbReference>
<name>A0A0M7AKI8_9HYPH</name>
<dbReference type="STRING" id="388408.LAX5112_04321"/>
<evidence type="ECO:0000259" key="3">
    <source>
        <dbReference type="PROSITE" id="PS50975"/>
    </source>
</evidence>
<proteinExistence type="predicted"/>
<dbReference type="PROSITE" id="PS50975">
    <property type="entry name" value="ATP_GRASP"/>
    <property type="match status" value="1"/>
</dbReference>
<protein>
    <submittedName>
        <fullName evidence="4">Succinyl-CoA synthetase subunit beta</fullName>
    </submittedName>
</protein>
<dbReference type="GO" id="GO:0005524">
    <property type="term" value="F:ATP binding"/>
    <property type="evidence" value="ECO:0007669"/>
    <property type="project" value="UniProtKB-UniRule"/>
</dbReference>
<organism evidence="4 5">
    <name type="scientific">Roseibium alexandrii</name>
    <dbReference type="NCBI Taxonomy" id="388408"/>
    <lineage>
        <taxon>Bacteria</taxon>
        <taxon>Pseudomonadati</taxon>
        <taxon>Pseudomonadota</taxon>
        <taxon>Alphaproteobacteria</taxon>
        <taxon>Hyphomicrobiales</taxon>
        <taxon>Stappiaceae</taxon>
        <taxon>Roseibium</taxon>
    </lineage>
</organism>
<dbReference type="SUPFAM" id="SSF52210">
    <property type="entry name" value="Succinyl-CoA synthetase domains"/>
    <property type="match status" value="2"/>
</dbReference>
<dbReference type="RefSeq" id="WP_055673543.1">
    <property type="nucleotide sequence ID" value="NZ_CXWD01000022.1"/>
</dbReference>
<dbReference type="Pfam" id="PF13380">
    <property type="entry name" value="CoA_binding_2"/>
    <property type="match status" value="1"/>
</dbReference>
<dbReference type="InterPro" id="IPR016102">
    <property type="entry name" value="Succinyl-CoA_synth-like"/>
</dbReference>
<dbReference type="OrthoDB" id="9807426at2"/>
<keyword evidence="5" id="KW-1185">Reference proteome</keyword>
<dbReference type="SUPFAM" id="SSF51735">
    <property type="entry name" value="NAD(P)-binding Rossmann-fold domains"/>
    <property type="match status" value="1"/>
</dbReference>
<dbReference type="GO" id="GO:0046872">
    <property type="term" value="F:metal ion binding"/>
    <property type="evidence" value="ECO:0007669"/>
    <property type="project" value="InterPro"/>
</dbReference>
<evidence type="ECO:0000256" key="1">
    <source>
        <dbReference type="ARBA" id="ARBA00022532"/>
    </source>
</evidence>
<dbReference type="Gene3D" id="3.30.1490.20">
    <property type="entry name" value="ATP-grasp fold, A domain"/>
    <property type="match status" value="1"/>
</dbReference>
<dbReference type="Proteomes" id="UP000053235">
    <property type="component" value="Unassembled WGS sequence"/>
</dbReference>
<dbReference type="InterPro" id="IPR003781">
    <property type="entry name" value="CoA-bd"/>
</dbReference>
<dbReference type="Pfam" id="PF13607">
    <property type="entry name" value="Succ_CoA_lig"/>
    <property type="match status" value="1"/>
</dbReference>
<evidence type="ECO:0000313" key="4">
    <source>
        <dbReference type="EMBL" id="CTQ75665.1"/>
    </source>
</evidence>
<dbReference type="Gene3D" id="3.40.50.720">
    <property type="entry name" value="NAD(P)-binding Rossmann-like Domain"/>
    <property type="match status" value="1"/>
</dbReference>
<dbReference type="AlphaFoldDB" id="A0A0M7AKI8"/>
<gene>
    <name evidence="4" type="ORF">LAX5112_04321</name>
</gene>
<keyword evidence="2" id="KW-0547">Nucleotide-binding</keyword>
<evidence type="ECO:0000313" key="5">
    <source>
        <dbReference type="Proteomes" id="UP000053235"/>
    </source>
</evidence>
<dbReference type="SMART" id="SM00881">
    <property type="entry name" value="CoA_binding"/>
    <property type="match status" value="1"/>
</dbReference>
<dbReference type="Pfam" id="PF13549">
    <property type="entry name" value="ATP-grasp_5"/>
    <property type="match status" value="1"/>
</dbReference>
<feature type="domain" description="ATP-grasp" evidence="3">
    <location>
        <begin position="479"/>
        <end position="670"/>
    </location>
</feature>
<dbReference type="GO" id="GO:0006099">
    <property type="term" value="P:tricarboxylic acid cycle"/>
    <property type="evidence" value="ECO:0007669"/>
    <property type="project" value="UniProtKB-KW"/>
</dbReference>
<dbReference type="Gene3D" id="3.40.50.261">
    <property type="entry name" value="Succinyl-CoA synthetase domains"/>
    <property type="match status" value="2"/>
</dbReference>
<dbReference type="InterPro" id="IPR032875">
    <property type="entry name" value="Succ_CoA_lig_flav_dom"/>
</dbReference>
<dbReference type="PANTHER" id="PTHR42793">
    <property type="entry name" value="COA BINDING DOMAIN CONTAINING PROTEIN"/>
    <property type="match status" value="1"/>
</dbReference>
<evidence type="ECO:0000256" key="2">
    <source>
        <dbReference type="PROSITE-ProRule" id="PRU00409"/>
    </source>
</evidence>
<dbReference type="SUPFAM" id="SSF56059">
    <property type="entry name" value="Glutathione synthetase ATP-binding domain-like"/>
    <property type="match status" value="1"/>
</dbReference>
<keyword evidence="1" id="KW-0816">Tricarboxylic acid cycle</keyword>
<dbReference type="InterPro" id="IPR013815">
    <property type="entry name" value="ATP_grasp_subdomain_1"/>
</dbReference>